<evidence type="ECO:0000313" key="1">
    <source>
        <dbReference type="EMBL" id="QDU55662.1"/>
    </source>
</evidence>
<evidence type="ECO:0000313" key="2">
    <source>
        <dbReference type="Proteomes" id="UP000315750"/>
    </source>
</evidence>
<name>A0A518ALQ4_9BACT</name>
<dbReference type="EMBL" id="CP036278">
    <property type="protein sequence ID" value="QDU55662.1"/>
    <property type="molecule type" value="Genomic_DNA"/>
</dbReference>
<accession>A0A518ALQ4</accession>
<keyword evidence="2" id="KW-1185">Reference proteome</keyword>
<dbReference type="Proteomes" id="UP000315750">
    <property type="component" value="Chromosome"/>
</dbReference>
<organism evidence="1 2">
    <name type="scientific">Aeoliella mucimassa</name>
    <dbReference type="NCBI Taxonomy" id="2527972"/>
    <lineage>
        <taxon>Bacteria</taxon>
        <taxon>Pseudomonadati</taxon>
        <taxon>Planctomycetota</taxon>
        <taxon>Planctomycetia</taxon>
        <taxon>Pirellulales</taxon>
        <taxon>Lacipirellulaceae</taxon>
        <taxon>Aeoliella</taxon>
    </lineage>
</organism>
<protein>
    <submittedName>
        <fullName evidence="1">Leucine Rich repeats (2 copies)</fullName>
    </submittedName>
</protein>
<gene>
    <name evidence="1" type="ORF">Pan181_18550</name>
</gene>
<dbReference type="Gene3D" id="3.80.10.10">
    <property type="entry name" value="Ribonuclease Inhibitor"/>
    <property type="match status" value="1"/>
</dbReference>
<dbReference type="KEGG" id="amuc:Pan181_18550"/>
<dbReference type="AlphaFoldDB" id="A0A518ALQ4"/>
<dbReference type="SUPFAM" id="SSF52047">
    <property type="entry name" value="RNI-like"/>
    <property type="match status" value="1"/>
</dbReference>
<reference evidence="1 2" key="1">
    <citation type="submission" date="2019-02" db="EMBL/GenBank/DDBJ databases">
        <title>Deep-cultivation of Planctomycetes and their phenomic and genomic characterization uncovers novel biology.</title>
        <authorList>
            <person name="Wiegand S."/>
            <person name="Jogler M."/>
            <person name="Boedeker C."/>
            <person name="Pinto D."/>
            <person name="Vollmers J."/>
            <person name="Rivas-Marin E."/>
            <person name="Kohn T."/>
            <person name="Peeters S.H."/>
            <person name="Heuer A."/>
            <person name="Rast P."/>
            <person name="Oberbeckmann S."/>
            <person name="Bunk B."/>
            <person name="Jeske O."/>
            <person name="Meyerdierks A."/>
            <person name="Storesund J.E."/>
            <person name="Kallscheuer N."/>
            <person name="Luecker S."/>
            <person name="Lage O.M."/>
            <person name="Pohl T."/>
            <person name="Merkel B.J."/>
            <person name="Hornburger P."/>
            <person name="Mueller R.-W."/>
            <person name="Bruemmer F."/>
            <person name="Labrenz M."/>
            <person name="Spormann A.M."/>
            <person name="Op den Camp H."/>
            <person name="Overmann J."/>
            <person name="Amann R."/>
            <person name="Jetten M.S.M."/>
            <person name="Mascher T."/>
            <person name="Medema M.H."/>
            <person name="Devos D.P."/>
            <person name="Kaster A.-K."/>
            <person name="Ovreas L."/>
            <person name="Rohde M."/>
            <person name="Galperin M.Y."/>
            <person name="Jogler C."/>
        </authorList>
    </citation>
    <scope>NUCLEOTIDE SEQUENCE [LARGE SCALE GENOMIC DNA]</scope>
    <source>
        <strain evidence="1 2">Pan181</strain>
    </source>
</reference>
<proteinExistence type="predicted"/>
<dbReference type="InterPro" id="IPR032675">
    <property type="entry name" value="LRR_dom_sf"/>
</dbReference>
<sequence>MNQCPTLKYLDLSGMMGLQVCSSHPLCVHEQVRALILSGSDVDDLSLKQLIDACPNLLHLDIENCAQISCNGLSDVRQLESLETLSIDGKQVSNELIPALSTLPNLKCITLVGPDASDVTLKMLIPLRGVKEIVILGTQVTQSGIKDFRSIRPETTVAYNHEQMH</sequence>